<gene>
    <name evidence="2" type="ORF">PU560_11915</name>
</gene>
<name>A0ABT5TYM3_9MICO</name>
<evidence type="ECO:0000313" key="2">
    <source>
        <dbReference type="EMBL" id="MDD9207165.1"/>
    </source>
</evidence>
<evidence type="ECO:0000256" key="1">
    <source>
        <dbReference type="SAM" id="MobiDB-lite"/>
    </source>
</evidence>
<feature type="compositionally biased region" description="Basic and acidic residues" evidence="1">
    <location>
        <begin position="1"/>
        <end position="13"/>
    </location>
</feature>
<reference evidence="2" key="1">
    <citation type="submission" date="2023-02" db="EMBL/GenBank/DDBJ databases">
        <title>Georgenia sp.10Sc9-8, isolated from a soil sample collected from the Taklamakan desert.</title>
        <authorList>
            <person name="Liu S."/>
        </authorList>
    </citation>
    <scope>NUCLEOTIDE SEQUENCE</scope>
    <source>
        <strain evidence="2">10Sc9-8</strain>
    </source>
</reference>
<evidence type="ECO:0000313" key="3">
    <source>
        <dbReference type="Proteomes" id="UP001165561"/>
    </source>
</evidence>
<keyword evidence="3" id="KW-1185">Reference proteome</keyword>
<dbReference type="Proteomes" id="UP001165561">
    <property type="component" value="Unassembled WGS sequence"/>
</dbReference>
<feature type="region of interest" description="Disordered" evidence="1">
    <location>
        <begin position="1"/>
        <end position="112"/>
    </location>
</feature>
<accession>A0ABT5TYM3</accession>
<comment type="caution">
    <text evidence="2">The sequence shown here is derived from an EMBL/GenBank/DDBJ whole genome shotgun (WGS) entry which is preliminary data.</text>
</comment>
<organism evidence="2 3">
    <name type="scientific">Georgenia halotolerans</name>
    <dbReference type="NCBI Taxonomy" id="3028317"/>
    <lineage>
        <taxon>Bacteria</taxon>
        <taxon>Bacillati</taxon>
        <taxon>Actinomycetota</taxon>
        <taxon>Actinomycetes</taxon>
        <taxon>Micrococcales</taxon>
        <taxon>Bogoriellaceae</taxon>
        <taxon>Georgenia</taxon>
    </lineage>
</organism>
<protein>
    <submittedName>
        <fullName evidence="2">Uncharacterized protein</fullName>
    </submittedName>
</protein>
<dbReference type="EMBL" id="JARACI010001055">
    <property type="protein sequence ID" value="MDD9207165.1"/>
    <property type="molecule type" value="Genomic_DNA"/>
</dbReference>
<feature type="non-terminal residue" evidence="2">
    <location>
        <position position="1"/>
    </location>
</feature>
<proteinExistence type="predicted"/>
<feature type="compositionally biased region" description="Low complexity" evidence="1">
    <location>
        <begin position="52"/>
        <end position="79"/>
    </location>
</feature>
<feature type="compositionally biased region" description="Basic and acidic residues" evidence="1">
    <location>
        <begin position="96"/>
        <end position="112"/>
    </location>
</feature>
<sequence>CATEHAGRARELLRGTSGSRRPGSVPAEPFARPEEDAPAADQNPYAPPRASAPPRAAEPTAESAPRPAAAPEEGAARPSQFGSRPEEPPRYGIRVPPEEGQGRDQTRDGDQS</sequence>